<accession>A0ABT4CR88</accession>
<comment type="similarity">
    <text evidence="1">Belongs to the complex I 24 kDa subunit family.</text>
</comment>
<evidence type="ECO:0000256" key="2">
    <source>
        <dbReference type="ARBA" id="ARBA00022714"/>
    </source>
</evidence>
<evidence type="ECO:0000313" key="8">
    <source>
        <dbReference type="Proteomes" id="UP001079657"/>
    </source>
</evidence>
<dbReference type="EMBL" id="JAPQES010000002">
    <property type="protein sequence ID" value="MCY6370736.1"/>
    <property type="molecule type" value="Genomic_DNA"/>
</dbReference>
<dbReference type="InterPro" id="IPR002023">
    <property type="entry name" value="NuoE-like"/>
</dbReference>
<organism evidence="7 8">
    <name type="scientific">Clostridium ganghwense</name>
    <dbReference type="NCBI Taxonomy" id="312089"/>
    <lineage>
        <taxon>Bacteria</taxon>
        <taxon>Bacillati</taxon>
        <taxon>Bacillota</taxon>
        <taxon>Clostridia</taxon>
        <taxon>Eubacteriales</taxon>
        <taxon>Clostridiaceae</taxon>
        <taxon>Clostridium</taxon>
    </lineage>
</organism>
<dbReference type="Pfam" id="PF01257">
    <property type="entry name" value="2Fe-2S_thioredx"/>
    <property type="match status" value="1"/>
</dbReference>
<dbReference type="Proteomes" id="UP001079657">
    <property type="component" value="Unassembled WGS sequence"/>
</dbReference>
<dbReference type="Gene3D" id="1.10.10.1590">
    <property type="entry name" value="NADH-quinone oxidoreductase subunit E"/>
    <property type="match status" value="1"/>
</dbReference>
<dbReference type="InterPro" id="IPR042128">
    <property type="entry name" value="NuoE_dom"/>
</dbReference>
<evidence type="ECO:0000256" key="6">
    <source>
        <dbReference type="ARBA" id="ARBA00034078"/>
    </source>
</evidence>
<evidence type="ECO:0000256" key="1">
    <source>
        <dbReference type="ARBA" id="ARBA00010643"/>
    </source>
</evidence>
<dbReference type="InterPro" id="IPR028431">
    <property type="entry name" value="NADP_DH_HndA-like"/>
</dbReference>
<protein>
    <submittedName>
        <fullName evidence="7">NAD(P)H-dependent oxidoreductase subunit E</fullName>
    </submittedName>
</protein>
<comment type="cofactor">
    <cofactor evidence="6">
        <name>[2Fe-2S] cluster</name>
        <dbReference type="ChEBI" id="CHEBI:190135"/>
    </cofactor>
</comment>
<reference evidence="7" key="1">
    <citation type="submission" date="2022-12" db="EMBL/GenBank/DDBJ databases">
        <authorList>
            <person name="Wang J."/>
        </authorList>
    </citation>
    <scope>NUCLEOTIDE SEQUENCE</scope>
    <source>
        <strain evidence="7">HY-42-06</strain>
    </source>
</reference>
<dbReference type="Gene3D" id="3.40.30.10">
    <property type="entry name" value="Glutaredoxin"/>
    <property type="match status" value="1"/>
</dbReference>
<proteinExistence type="inferred from homology"/>
<dbReference type="InterPro" id="IPR041921">
    <property type="entry name" value="NuoE_N"/>
</dbReference>
<dbReference type="PIRSF" id="PIRSF000216">
    <property type="entry name" value="NADH_DH_24kDa"/>
    <property type="match status" value="1"/>
</dbReference>
<keyword evidence="2" id="KW-0001">2Fe-2S</keyword>
<name>A0ABT4CR88_9CLOT</name>
<comment type="caution">
    <text evidence="7">The sequence shown here is derived from an EMBL/GenBank/DDBJ whole genome shotgun (WGS) entry which is preliminary data.</text>
</comment>
<evidence type="ECO:0000256" key="4">
    <source>
        <dbReference type="ARBA" id="ARBA00023004"/>
    </source>
</evidence>
<keyword evidence="4" id="KW-0408">Iron</keyword>
<sequence length="162" mass="18198">MCSNNLKEEKFKMLDNFINTVPNDQSALIEVLHKAQAIFGYLPEDVQSYVAYKLNVPVAKVFGVVSFYSYFTTEPRGKYVINVCMGTACFVKGANLVLEEFERELNIKAGETTKDGKFTIEVLRCVGACGLAPVVTVNDKVYGHFKKEDVKELLESYSEEEV</sequence>
<evidence type="ECO:0000313" key="7">
    <source>
        <dbReference type="EMBL" id="MCY6370736.1"/>
    </source>
</evidence>
<dbReference type="InterPro" id="IPR036249">
    <property type="entry name" value="Thioredoxin-like_sf"/>
</dbReference>
<evidence type="ECO:0000256" key="3">
    <source>
        <dbReference type="ARBA" id="ARBA00022723"/>
    </source>
</evidence>
<dbReference type="CDD" id="cd03064">
    <property type="entry name" value="TRX_Fd_NuoE"/>
    <property type="match status" value="1"/>
</dbReference>
<keyword evidence="5" id="KW-0411">Iron-sulfur</keyword>
<dbReference type="PANTHER" id="PTHR43342">
    <property type="entry name" value="NADH-QUINONE OXIDOREDUCTASE, E SUBUNIT"/>
    <property type="match status" value="1"/>
</dbReference>
<keyword evidence="8" id="KW-1185">Reference proteome</keyword>
<dbReference type="RefSeq" id="WP_268049564.1">
    <property type="nucleotide sequence ID" value="NZ_JAPQES010000002.1"/>
</dbReference>
<keyword evidence="3" id="KW-0479">Metal-binding</keyword>
<dbReference type="PANTHER" id="PTHR43342:SF2">
    <property type="entry name" value="POTENTIAL NAD-REDUCING HYDROGENASE SUBUNIT"/>
    <property type="match status" value="1"/>
</dbReference>
<gene>
    <name evidence="7" type="ORF">OXH55_08840</name>
</gene>
<dbReference type="SUPFAM" id="SSF52833">
    <property type="entry name" value="Thioredoxin-like"/>
    <property type="match status" value="1"/>
</dbReference>
<evidence type="ECO:0000256" key="5">
    <source>
        <dbReference type="ARBA" id="ARBA00023014"/>
    </source>
</evidence>